<dbReference type="InterPro" id="IPR038717">
    <property type="entry name" value="Tc1-like_DDE_dom"/>
</dbReference>
<organism evidence="2 3">
    <name type="scientific">Microcystis flos-aquae TF09</name>
    <dbReference type="NCBI Taxonomy" id="2060473"/>
    <lineage>
        <taxon>Bacteria</taxon>
        <taxon>Bacillati</taxon>
        <taxon>Cyanobacteriota</taxon>
        <taxon>Cyanophyceae</taxon>
        <taxon>Oscillatoriophycideae</taxon>
        <taxon>Chroococcales</taxon>
        <taxon>Microcystaceae</taxon>
        <taxon>Microcystis</taxon>
    </lineage>
</organism>
<dbReference type="AlphaFoldDB" id="A0A3E0LCP6"/>
<dbReference type="Pfam" id="PF13358">
    <property type="entry name" value="DDE_3"/>
    <property type="match status" value="1"/>
</dbReference>
<protein>
    <submittedName>
        <fullName evidence="2">IS630 family transposase</fullName>
    </submittedName>
</protein>
<sequence length="379" mass="44307">MPAKKYIVSLTENERTYLQELTQKGKAAARKINHARILLKADISQENGGWNDHQISEALDVSRRTIERVRQRFVEEGLEQAINPRPQNSSKLKKIDGETEAHLIALACSETPTGYHRWTLRLLAEQMVVLEYVESISHESIRPSVKKNEIKPWLQECWVIPPNEDAEFVCQRSEVLGLYILPYDPAYPLVCFDESCKQLISETRPPLPPEPGQPERFDYQYEREGVSNIFMFFEPLKAWRHVEVTDQRTSIDYAQQMKYLVDERYPDAEKIRVVQDNLNTHVKASLYKAFPPPEARRILDKLEFYYTPKHGSWLNMAEIELSVLNRQCLNRRISDKETLIQEVEAWEQQRNQSSSPVDWQFTTEDARIKLTKLYPSILT</sequence>
<dbReference type="Pfam" id="PF13565">
    <property type="entry name" value="HTH_32"/>
    <property type="match status" value="1"/>
</dbReference>
<accession>A0A3E0LCP6</accession>
<dbReference type="SUPFAM" id="SSF46689">
    <property type="entry name" value="Homeodomain-like"/>
    <property type="match status" value="1"/>
</dbReference>
<evidence type="ECO:0000313" key="3">
    <source>
        <dbReference type="Proteomes" id="UP000256873"/>
    </source>
</evidence>
<evidence type="ECO:0000259" key="1">
    <source>
        <dbReference type="Pfam" id="PF13358"/>
    </source>
</evidence>
<name>A0A3E0LCP6_9CHRO</name>
<feature type="domain" description="Tc1-like transposase DDE" evidence="1">
    <location>
        <begin position="188"/>
        <end position="340"/>
    </location>
</feature>
<comment type="caution">
    <text evidence="2">The sequence shown here is derived from an EMBL/GenBank/DDBJ whole genome shotgun (WGS) entry which is preliminary data.</text>
</comment>
<dbReference type="Proteomes" id="UP000256873">
    <property type="component" value="Unassembled WGS sequence"/>
</dbReference>
<dbReference type="InterPro" id="IPR047655">
    <property type="entry name" value="Transpos_IS630-like"/>
</dbReference>
<dbReference type="InterPro" id="IPR009057">
    <property type="entry name" value="Homeodomain-like_sf"/>
</dbReference>
<evidence type="ECO:0000313" key="2">
    <source>
        <dbReference type="EMBL" id="REJ45067.1"/>
    </source>
</evidence>
<proteinExistence type="predicted"/>
<dbReference type="NCBIfam" id="NF033545">
    <property type="entry name" value="transpos_IS630"/>
    <property type="match status" value="1"/>
</dbReference>
<dbReference type="EMBL" id="QQWC01000001">
    <property type="protein sequence ID" value="REJ45067.1"/>
    <property type="molecule type" value="Genomic_DNA"/>
</dbReference>
<reference evidence="2 3" key="1">
    <citation type="submission" date="2017-10" db="EMBL/GenBank/DDBJ databases">
        <title>A large-scale comparative metagenomic study reveals the eutrophication-driven functional interactions in six Microcystis-epibionts communities.</title>
        <authorList>
            <person name="Li Q."/>
            <person name="Lin F."/>
        </authorList>
    </citation>
    <scope>NUCLEOTIDE SEQUENCE [LARGE SCALE GENOMIC DNA]</scope>
    <source>
        <strain evidence="2">TF09</strain>
    </source>
</reference>
<gene>
    <name evidence="2" type="ORF">DWQ54_02980</name>
</gene>